<comment type="caution">
    <text evidence="1">The sequence shown here is derived from an EMBL/GenBank/DDBJ whole genome shotgun (WGS) entry which is preliminary data.</text>
</comment>
<keyword evidence="2" id="KW-1185">Reference proteome</keyword>
<dbReference type="Proteomes" id="UP000640912">
    <property type="component" value="Unassembled WGS sequence"/>
</dbReference>
<protein>
    <recommendedName>
        <fullName evidence="3">BspA family leucine-rich repeat surface protein</fullName>
    </recommendedName>
</protein>
<sequence>GLDFKNIKNTNNMFFGTNITDINLKDAKNYDKTILSAYVNAKRNSHTKTIDFSDITIPNDLTDLSGLLSGMPDLEEVDLTN</sequence>
<evidence type="ECO:0008006" key="3">
    <source>
        <dbReference type="Google" id="ProtNLM"/>
    </source>
</evidence>
<proteinExistence type="predicted"/>
<feature type="non-terminal residue" evidence="1">
    <location>
        <position position="81"/>
    </location>
</feature>
<evidence type="ECO:0000313" key="1">
    <source>
        <dbReference type="EMBL" id="MBL1072558.1"/>
    </source>
</evidence>
<dbReference type="EMBL" id="JAEHNR010000093">
    <property type="protein sequence ID" value="MBL1072558.1"/>
    <property type="molecule type" value="Genomic_DNA"/>
</dbReference>
<gene>
    <name evidence="1" type="ORF">JEM47_08825</name>
</gene>
<evidence type="ECO:0000313" key="2">
    <source>
        <dbReference type="Proteomes" id="UP000640912"/>
    </source>
</evidence>
<feature type="non-terminal residue" evidence="1">
    <location>
        <position position="1"/>
    </location>
</feature>
<name>A0ABS1LWB6_9LACO</name>
<dbReference type="RefSeq" id="WP_202018572.1">
    <property type="nucleotide sequence ID" value="NZ_JAEHNR010000093.1"/>
</dbReference>
<accession>A0ABS1LWB6</accession>
<organism evidence="1 2">
    <name type="scientific">Lactobacillus kitasatonis</name>
    <dbReference type="NCBI Taxonomy" id="237446"/>
    <lineage>
        <taxon>Bacteria</taxon>
        <taxon>Bacillati</taxon>
        <taxon>Bacillota</taxon>
        <taxon>Bacilli</taxon>
        <taxon>Lactobacillales</taxon>
        <taxon>Lactobacillaceae</taxon>
        <taxon>Lactobacillus</taxon>
    </lineage>
</organism>
<reference evidence="1 2" key="1">
    <citation type="journal article" date="2021" name="Microorganisms">
        <title>Dual Inhibition of Salmonella enterica and Clostridium perfringens by New Probiotic Candidates Isolated from Chicken Intestinal Mucosa.</title>
        <authorList>
            <person name="Lone A."/>
            <person name="Mottawea W."/>
            <person name="Ait Chait Y."/>
            <person name="Hammami R."/>
        </authorList>
    </citation>
    <scope>NUCLEOTIDE SEQUENCE [LARGE SCALE GENOMIC DNA]</scope>
    <source>
        <strain evidence="1 2">A12</strain>
    </source>
</reference>